<evidence type="ECO:0000313" key="3">
    <source>
        <dbReference type="Proteomes" id="UP001174136"/>
    </source>
</evidence>
<dbReference type="Proteomes" id="UP001174136">
    <property type="component" value="Unassembled WGS sequence"/>
</dbReference>
<dbReference type="InterPro" id="IPR046432">
    <property type="entry name" value="TASOR"/>
</dbReference>
<evidence type="ECO:0000313" key="2">
    <source>
        <dbReference type="EMBL" id="KAK0139003.1"/>
    </source>
</evidence>
<dbReference type="Pfam" id="PF24630">
    <property type="entry name" value="PIN_TASOR"/>
    <property type="match status" value="1"/>
</dbReference>
<sequence>MKELLDFLQELSKNGKWKWILHYRDSRRLKENARFSAEDTEKKHLMKCCQETGIVEVLPYHECDHMSRDHPSYLNCLSQLQVHNVTARFPVFVTGKCNECKGHQPPCR</sequence>
<feature type="domain" description="TASOR PIN" evidence="1">
    <location>
        <begin position="1"/>
        <end position="99"/>
    </location>
</feature>
<reference evidence="2" key="1">
    <citation type="journal article" date="2023" name="Front. Mar. Sci.">
        <title>A new Merluccius polli reference genome to investigate the effects of global change in West African waters.</title>
        <authorList>
            <person name="Mateo J.L."/>
            <person name="Blanco-Fernandez C."/>
            <person name="Garcia-Vazquez E."/>
            <person name="Machado-Schiaffino G."/>
        </authorList>
    </citation>
    <scope>NUCLEOTIDE SEQUENCE</scope>
    <source>
        <strain evidence="2">C29</strain>
        <tissue evidence="2">Fin</tissue>
    </source>
</reference>
<dbReference type="EMBL" id="JAOPHQ010004555">
    <property type="protein sequence ID" value="KAK0139003.1"/>
    <property type="molecule type" value="Genomic_DNA"/>
</dbReference>
<keyword evidence="3" id="KW-1185">Reference proteome</keyword>
<gene>
    <name evidence="2" type="primary">Fam208b</name>
    <name evidence="2" type="ORF">N1851_024423</name>
</gene>
<dbReference type="PANTHER" id="PTHR16207">
    <property type="entry name" value="SET DOMAIN-CONTAINING PROTEIN"/>
    <property type="match status" value="1"/>
</dbReference>
<name>A0AA47MET9_MERPO</name>
<dbReference type="GO" id="GO:0045814">
    <property type="term" value="P:negative regulation of gene expression, epigenetic"/>
    <property type="evidence" value="ECO:0007669"/>
    <property type="project" value="InterPro"/>
</dbReference>
<dbReference type="AlphaFoldDB" id="A0AA47MET9"/>
<comment type="caution">
    <text evidence="2">The sequence shown here is derived from an EMBL/GenBank/DDBJ whole genome shotgun (WGS) entry which is preliminary data.</text>
</comment>
<proteinExistence type="predicted"/>
<dbReference type="InterPro" id="IPR056242">
    <property type="entry name" value="PIN_TASOR"/>
</dbReference>
<dbReference type="GO" id="GO:0005654">
    <property type="term" value="C:nucleoplasm"/>
    <property type="evidence" value="ECO:0007669"/>
    <property type="project" value="TreeGrafter"/>
</dbReference>
<organism evidence="2 3">
    <name type="scientific">Merluccius polli</name>
    <name type="common">Benguela hake</name>
    <name type="synonym">Merluccius cadenati</name>
    <dbReference type="NCBI Taxonomy" id="89951"/>
    <lineage>
        <taxon>Eukaryota</taxon>
        <taxon>Metazoa</taxon>
        <taxon>Chordata</taxon>
        <taxon>Craniata</taxon>
        <taxon>Vertebrata</taxon>
        <taxon>Euteleostomi</taxon>
        <taxon>Actinopterygii</taxon>
        <taxon>Neopterygii</taxon>
        <taxon>Teleostei</taxon>
        <taxon>Neoteleostei</taxon>
        <taxon>Acanthomorphata</taxon>
        <taxon>Zeiogadaria</taxon>
        <taxon>Gadariae</taxon>
        <taxon>Gadiformes</taxon>
        <taxon>Gadoidei</taxon>
        <taxon>Merlucciidae</taxon>
        <taxon>Merluccius</taxon>
    </lineage>
</organism>
<accession>A0AA47MET9</accession>
<protein>
    <submittedName>
        <fullName evidence="2">Protein FAM208B</fullName>
    </submittedName>
</protein>
<evidence type="ECO:0000259" key="1">
    <source>
        <dbReference type="Pfam" id="PF24630"/>
    </source>
</evidence>
<dbReference type="PANTHER" id="PTHR16207:SF10">
    <property type="entry name" value="PROTEIN TASOR 2"/>
    <property type="match status" value="1"/>
</dbReference>